<organism evidence="2 3">
    <name type="scientific">Phocaeicola vulgatus str. 3975 RP4</name>
    <dbReference type="NCBI Taxonomy" id="1339352"/>
    <lineage>
        <taxon>Bacteria</taxon>
        <taxon>Pseudomonadati</taxon>
        <taxon>Bacteroidota</taxon>
        <taxon>Bacteroidia</taxon>
        <taxon>Bacteroidales</taxon>
        <taxon>Bacteroidaceae</taxon>
        <taxon>Phocaeicola</taxon>
    </lineage>
</organism>
<protein>
    <submittedName>
        <fullName evidence="2">Uncharacterized protein</fullName>
    </submittedName>
</protein>
<comment type="caution">
    <text evidence="2">The sequence shown here is derived from an EMBL/GenBank/DDBJ whole genome shotgun (WGS) entry which is preliminary data.</text>
</comment>
<name>A0A069S0W2_PHOVU</name>
<evidence type="ECO:0000313" key="3">
    <source>
        <dbReference type="Proteomes" id="UP000027661"/>
    </source>
</evidence>
<accession>A0A069S0W2</accession>
<gene>
    <name evidence="2" type="ORF">M099_4613</name>
</gene>
<dbReference type="PATRIC" id="fig|1339352.3.peg.4320"/>
<keyword evidence="1" id="KW-0472">Membrane</keyword>
<dbReference type="Proteomes" id="UP000027661">
    <property type="component" value="Unassembled WGS sequence"/>
</dbReference>
<sequence>MNYNFCIMRKETKENIQYSTAVGMLVLGASLAVAGFVCSEPMGQIHDSVLWLFAQCLLYAGSVFGISIYINSRFNNLIEKLKEKEGKK</sequence>
<feature type="transmembrane region" description="Helical" evidence="1">
    <location>
        <begin position="49"/>
        <end position="70"/>
    </location>
</feature>
<feature type="transmembrane region" description="Helical" evidence="1">
    <location>
        <begin position="18"/>
        <end position="37"/>
    </location>
</feature>
<evidence type="ECO:0000313" key="2">
    <source>
        <dbReference type="EMBL" id="KDS43203.1"/>
    </source>
</evidence>
<dbReference type="AlphaFoldDB" id="A0A069S0W2"/>
<proteinExistence type="predicted"/>
<evidence type="ECO:0000256" key="1">
    <source>
        <dbReference type="SAM" id="Phobius"/>
    </source>
</evidence>
<keyword evidence="1" id="KW-0812">Transmembrane</keyword>
<dbReference type="EMBL" id="JNHM01000179">
    <property type="protein sequence ID" value="KDS43203.1"/>
    <property type="molecule type" value="Genomic_DNA"/>
</dbReference>
<reference evidence="2 3" key="1">
    <citation type="submission" date="2014-04" db="EMBL/GenBank/DDBJ databases">
        <authorList>
            <person name="Sears C."/>
            <person name="Carroll K."/>
            <person name="Sack B.R."/>
            <person name="Qadri F."/>
            <person name="Myers L.L."/>
            <person name="Chung G.-T."/>
            <person name="Escheverria P."/>
            <person name="Fraser C.M."/>
            <person name="Sadzewicz L."/>
            <person name="Shefchek K.A."/>
            <person name="Tallon L."/>
            <person name="Das S.P."/>
            <person name="Daugherty S."/>
            <person name="Mongodin E.F."/>
        </authorList>
    </citation>
    <scope>NUCLEOTIDE SEQUENCE [LARGE SCALE GENOMIC DNA]</scope>
    <source>
        <strain evidence="2 3">3975 RP4</strain>
    </source>
</reference>
<keyword evidence="1" id="KW-1133">Transmembrane helix</keyword>